<dbReference type="GeneID" id="27349308"/>
<evidence type="ECO:0000313" key="9">
    <source>
        <dbReference type="Proteomes" id="UP000054466"/>
    </source>
</evidence>
<evidence type="ECO:0000313" key="8">
    <source>
        <dbReference type="EMBL" id="KIW24396.1"/>
    </source>
</evidence>
<dbReference type="InterPro" id="IPR007219">
    <property type="entry name" value="XnlR_reg_dom"/>
</dbReference>
<dbReference type="Gene3D" id="4.10.240.10">
    <property type="entry name" value="Zn(2)-C6 fungal-type DNA-binding domain"/>
    <property type="match status" value="1"/>
</dbReference>
<evidence type="ECO:0000259" key="7">
    <source>
        <dbReference type="PROSITE" id="PS50048"/>
    </source>
</evidence>
<protein>
    <recommendedName>
        <fullName evidence="7">Zn(2)-C6 fungal-type domain-containing protein</fullName>
    </recommendedName>
</protein>
<evidence type="ECO:0000256" key="3">
    <source>
        <dbReference type="ARBA" id="ARBA00023125"/>
    </source>
</evidence>
<dbReference type="GO" id="GO:0000978">
    <property type="term" value="F:RNA polymerase II cis-regulatory region sequence-specific DNA binding"/>
    <property type="evidence" value="ECO:0007669"/>
    <property type="project" value="TreeGrafter"/>
</dbReference>
<sequence length="774" mass="86609">MQIHESESDRQDQNDSSRRGDARRAASPDPQHERPKRRKISQACDQCRARKSRCDGAKPVCHECAVRAHQSTPCRYSSSQNKDRSHDEYISSLLARIQELEGRDGRASRAAAEPTPRSDTNAPAVYEEIMNALSPTYKSSRAGMRADQAAYPTISPIDAMGATSNTKPSEQSYNERFYGSSSAVSFMQQVYKTIETSRAASPSLIDDGPRSRLDADNRSSLSVTLNQLSLLPRPLMDKVLNTYWERVYHLYPFIHQPTFMSAYERLWSSQPGGEELLSSDLLGSKFYGPTSIVFHCAMNLMLALATQFMDLPPEERSQLGQLFSERARSLWELDLFDDGSLAVIQTLLLMTQYLQSTPMPNRCWNCIGITCRLAQGLGLHVETPEGMRKWSPLAVEMRRRVWHGCVMLDAVVSMTLGRPLLLYKFSEIPLPIPVDDEFLGDPATQPRDRVSLIHFYIESIKVYEILADVVSQVYDLSAPARSNTKSDSNVDTILNIEAAISKLEKNLPDHLDWSRHHPPAYNGSGEAVFEQQTSVLRSRLLHLRVLLYRPKFTRYCQYMCAHESARLSDPALDAEFTQVSLAIVRSLSISCVDNSISLIEQLHRFSITSATGAWWYNVFYARTAGAVVLLAMACAAMIDAVGWERMTTAWRKCQEVLSYLQKFSPTVGPCLQGLQKLHGHIMRFRGRASSRRGHASCEPVTHDTTPDNRGDAHIPQGYVVAVPGSDVVASEEGAFMSHEDMESSADSDAAFFEIFNFDLTQPMTTGATDGGIAW</sequence>
<dbReference type="InterPro" id="IPR036864">
    <property type="entry name" value="Zn2-C6_fun-type_DNA-bd_sf"/>
</dbReference>
<evidence type="ECO:0000256" key="6">
    <source>
        <dbReference type="SAM" id="MobiDB-lite"/>
    </source>
</evidence>
<feature type="region of interest" description="Disordered" evidence="6">
    <location>
        <begin position="101"/>
        <end position="120"/>
    </location>
</feature>
<keyword evidence="4" id="KW-0804">Transcription</keyword>
<evidence type="ECO:0000256" key="4">
    <source>
        <dbReference type="ARBA" id="ARBA00023163"/>
    </source>
</evidence>
<dbReference type="GO" id="GO:0006351">
    <property type="term" value="P:DNA-templated transcription"/>
    <property type="evidence" value="ECO:0007669"/>
    <property type="project" value="InterPro"/>
</dbReference>
<dbReference type="VEuPathDB" id="FungiDB:PV07_10114"/>
<evidence type="ECO:0000256" key="2">
    <source>
        <dbReference type="ARBA" id="ARBA00023015"/>
    </source>
</evidence>
<dbReference type="PANTHER" id="PTHR47424">
    <property type="entry name" value="REGULATORY PROTEIN GAL4"/>
    <property type="match status" value="1"/>
</dbReference>
<dbReference type="GO" id="GO:0008270">
    <property type="term" value="F:zinc ion binding"/>
    <property type="evidence" value="ECO:0007669"/>
    <property type="project" value="InterPro"/>
</dbReference>
<dbReference type="HOGENOM" id="CLU_008511_1_1_1"/>
<feature type="region of interest" description="Disordered" evidence="6">
    <location>
        <begin position="1"/>
        <end position="44"/>
    </location>
</feature>
<keyword evidence="5" id="KW-0539">Nucleus</keyword>
<name>A0A0D1Z9M5_9EURO</name>
<keyword evidence="1" id="KW-0479">Metal-binding</keyword>
<dbReference type="PROSITE" id="PS50048">
    <property type="entry name" value="ZN2_CY6_FUNGAL_2"/>
    <property type="match status" value="1"/>
</dbReference>
<dbReference type="SMART" id="SM00906">
    <property type="entry name" value="Fungal_trans"/>
    <property type="match status" value="1"/>
</dbReference>
<reference evidence="8 9" key="1">
    <citation type="submission" date="2015-01" db="EMBL/GenBank/DDBJ databases">
        <title>The Genome Sequence of Cladophialophora immunda CBS83496.</title>
        <authorList>
            <consortium name="The Broad Institute Genomics Platform"/>
            <person name="Cuomo C."/>
            <person name="de Hoog S."/>
            <person name="Gorbushina A."/>
            <person name="Stielow B."/>
            <person name="Teixiera M."/>
            <person name="Abouelleil A."/>
            <person name="Chapman S.B."/>
            <person name="Priest M."/>
            <person name="Young S.K."/>
            <person name="Wortman J."/>
            <person name="Nusbaum C."/>
            <person name="Birren B."/>
        </authorList>
    </citation>
    <scope>NUCLEOTIDE SEQUENCE [LARGE SCALE GENOMIC DNA]</scope>
    <source>
        <strain evidence="8 9">CBS 83496</strain>
    </source>
</reference>
<dbReference type="SUPFAM" id="SSF57701">
    <property type="entry name" value="Zn2/Cys6 DNA-binding domain"/>
    <property type="match status" value="1"/>
</dbReference>
<dbReference type="GO" id="GO:0000435">
    <property type="term" value="P:positive regulation of transcription from RNA polymerase II promoter by galactose"/>
    <property type="evidence" value="ECO:0007669"/>
    <property type="project" value="TreeGrafter"/>
</dbReference>
<keyword evidence="2" id="KW-0805">Transcription regulation</keyword>
<dbReference type="Proteomes" id="UP000054466">
    <property type="component" value="Unassembled WGS sequence"/>
</dbReference>
<dbReference type="Pfam" id="PF00172">
    <property type="entry name" value="Zn_clus"/>
    <property type="match status" value="1"/>
</dbReference>
<dbReference type="InterPro" id="IPR001138">
    <property type="entry name" value="Zn2Cys6_DnaBD"/>
</dbReference>
<dbReference type="PANTHER" id="PTHR47424:SF3">
    <property type="entry name" value="REGULATORY PROTEIN GAL4"/>
    <property type="match status" value="1"/>
</dbReference>
<dbReference type="Pfam" id="PF04082">
    <property type="entry name" value="Fungal_trans"/>
    <property type="match status" value="1"/>
</dbReference>
<feature type="domain" description="Zn(2)-C6 fungal-type" evidence="7">
    <location>
        <begin position="43"/>
        <end position="76"/>
    </location>
</feature>
<gene>
    <name evidence="8" type="ORF">PV07_10114</name>
</gene>
<dbReference type="STRING" id="569365.A0A0D1Z9M5"/>
<dbReference type="GO" id="GO:0000981">
    <property type="term" value="F:DNA-binding transcription factor activity, RNA polymerase II-specific"/>
    <property type="evidence" value="ECO:0007669"/>
    <property type="project" value="InterPro"/>
</dbReference>
<proteinExistence type="predicted"/>
<dbReference type="EMBL" id="KN847045">
    <property type="protein sequence ID" value="KIW24396.1"/>
    <property type="molecule type" value="Genomic_DNA"/>
</dbReference>
<keyword evidence="9" id="KW-1185">Reference proteome</keyword>
<dbReference type="CDD" id="cd00067">
    <property type="entry name" value="GAL4"/>
    <property type="match status" value="1"/>
</dbReference>
<organism evidence="8 9">
    <name type="scientific">Cladophialophora immunda</name>
    <dbReference type="NCBI Taxonomy" id="569365"/>
    <lineage>
        <taxon>Eukaryota</taxon>
        <taxon>Fungi</taxon>
        <taxon>Dikarya</taxon>
        <taxon>Ascomycota</taxon>
        <taxon>Pezizomycotina</taxon>
        <taxon>Eurotiomycetes</taxon>
        <taxon>Chaetothyriomycetidae</taxon>
        <taxon>Chaetothyriales</taxon>
        <taxon>Herpotrichiellaceae</taxon>
        <taxon>Cladophialophora</taxon>
    </lineage>
</organism>
<evidence type="ECO:0000256" key="5">
    <source>
        <dbReference type="ARBA" id="ARBA00023242"/>
    </source>
</evidence>
<keyword evidence="3" id="KW-0238">DNA-binding</keyword>
<dbReference type="GO" id="GO:0005634">
    <property type="term" value="C:nucleus"/>
    <property type="evidence" value="ECO:0007669"/>
    <property type="project" value="TreeGrafter"/>
</dbReference>
<accession>A0A0D1Z9M5</accession>
<feature type="compositionally biased region" description="Basic and acidic residues" evidence="6">
    <location>
        <begin position="1"/>
        <end position="33"/>
    </location>
</feature>
<dbReference type="CDD" id="cd12148">
    <property type="entry name" value="fungal_TF_MHR"/>
    <property type="match status" value="1"/>
</dbReference>
<dbReference type="SMART" id="SM00066">
    <property type="entry name" value="GAL4"/>
    <property type="match status" value="1"/>
</dbReference>
<dbReference type="OrthoDB" id="424974at2759"/>
<evidence type="ECO:0000256" key="1">
    <source>
        <dbReference type="ARBA" id="ARBA00022723"/>
    </source>
</evidence>
<dbReference type="RefSeq" id="XP_016244612.1">
    <property type="nucleotide sequence ID" value="XM_016397421.1"/>
</dbReference>
<dbReference type="AlphaFoldDB" id="A0A0D1Z9M5"/>
<dbReference type="InterPro" id="IPR051127">
    <property type="entry name" value="Fungal_SecMet_Regulators"/>
</dbReference>